<evidence type="ECO:0000256" key="9">
    <source>
        <dbReference type="SAM" id="MobiDB-lite"/>
    </source>
</evidence>
<dbReference type="PANTHER" id="PTHR47968:SF75">
    <property type="entry name" value="CENTROMERE-ASSOCIATED PROTEIN E"/>
    <property type="match status" value="1"/>
</dbReference>
<feature type="binding site" evidence="7">
    <location>
        <begin position="83"/>
        <end position="90"/>
    </location>
    <ligand>
        <name>ATP</name>
        <dbReference type="ChEBI" id="CHEBI:30616"/>
    </ligand>
</feature>
<dbReference type="PRINTS" id="PR00380">
    <property type="entry name" value="KINESINHEAVY"/>
</dbReference>
<feature type="region of interest" description="Disordered" evidence="9">
    <location>
        <begin position="541"/>
        <end position="573"/>
    </location>
</feature>
<organism evidence="11 12">
    <name type="scientific">Anopheles quadriannulatus</name>
    <name type="common">Mosquito</name>
    <dbReference type="NCBI Taxonomy" id="34691"/>
    <lineage>
        <taxon>Eukaryota</taxon>
        <taxon>Metazoa</taxon>
        <taxon>Ecdysozoa</taxon>
        <taxon>Arthropoda</taxon>
        <taxon>Hexapoda</taxon>
        <taxon>Insecta</taxon>
        <taxon>Pterygota</taxon>
        <taxon>Neoptera</taxon>
        <taxon>Endopterygota</taxon>
        <taxon>Diptera</taxon>
        <taxon>Nematocera</taxon>
        <taxon>Culicoidea</taxon>
        <taxon>Culicidae</taxon>
        <taxon>Anophelinae</taxon>
        <taxon>Anopheles</taxon>
    </lineage>
</organism>
<evidence type="ECO:0000256" key="3">
    <source>
        <dbReference type="ARBA" id="ARBA00022840"/>
    </source>
</evidence>
<dbReference type="GO" id="GO:0008017">
    <property type="term" value="F:microtubule binding"/>
    <property type="evidence" value="ECO:0007669"/>
    <property type="project" value="InterPro"/>
</dbReference>
<keyword evidence="5 7" id="KW-0505">Motor protein</keyword>
<dbReference type="GO" id="GO:0000278">
    <property type="term" value="P:mitotic cell cycle"/>
    <property type="evidence" value="ECO:0007669"/>
    <property type="project" value="TreeGrafter"/>
</dbReference>
<evidence type="ECO:0000313" key="12">
    <source>
        <dbReference type="Proteomes" id="UP000076407"/>
    </source>
</evidence>
<evidence type="ECO:0000256" key="6">
    <source>
        <dbReference type="ARBA" id="ARBA00023212"/>
    </source>
</evidence>
<evidence type="ECO:0000256" key="5">
    <source>
        <dbReference type="ARBA" id="ARBA00023175"/>
    </source>
</evidence>
<keyword evidence="6" id="KW-0206">Cytoskeleton</keyword>
<dbReference type="Gene3D" id="3.40.850.10">
    <property type="entry name" value="Kinesin motor domain"/>
    <property type="match status" value="1"/>
</dbReference>
<protein>
    <recommendedName>
        <fullName evidence="10">Kinesin motor domain-containing protein</fullName>
    </recommendedName>
</protein>
<feature type="coiled-coil region" evidence="8">
    <location>
        <begin position="337"/>
        <end position="371"/>
    </location>
</feature>
<sequence length="2265" mass="258522">MSDNVKVSIKVRPLIKRERENKLVSQWRIRDNIIATIDGNGDPFVFDHIFDETVPTRQLFDTVCRPVILSALNGINGTIFAYGQTSSGKTYTMIGNDREPGVVPLTAREIFEQIKKIKERQFLIRVGFIEIYNEKIHDLLNTANTNLKIVENQCGDVSVNSKECITNCAEQIIQHVDDGNKARKIGETNMNERSSRSHTIFRITIESRVIGPANGVDGGTDNEAVQIGILNLVDLAGSERADQTGATGSRFKEGVCINKSLLSLSCVIQKLSENSDKQFINYRDSKLTRILQASLGGNAVTSMICNITPAVVDETYYTLSFAMRAKNIRNKPKVNEILTDAAMMKRLEREIKRLQSELRSEQNKNSKIKTMELQNAITLRTNQFINSNQAQLSLADNARRRTWCPSTTEIPRLAPGHRPTPDLMGEGGRTLMGPPPAMTNGGQYLVTMNGATPQIAIRSMSADEDYVAATSGDIRASDGFAATLALIGEDEPNIQYRELLDHQDLLARRVRSTSPNGLLNPFSAYGDEFVPGEQISFGSASVSPLSTMERELHTPKSLRRTRRSSTGDSPPQFNFEQRCRELEQELLELQEFTKLENSVETQHLKKELDKRTVELLELKHDLEKKEQRLEQLEERCAQLEIELKGQMATVSKAENDLALAVKERQAAVREAELHRNQHTGIEFEYERYRQRSEAREKELIESLQEARNQGATSNGGDSFKLDQKREEMKRLEMQNYEFTLQLEECNKQLEQLKSSNLEQHRKLENVKQAVLQHYQTFSGDFAQSALVSSLRKLLVLSPDDGEQEHAAQSNGFNNTTMGQSILDGNGNATMLDGNATMLGEEKTIQELVKIVEQLEETIRALEQEKRALQEASDVQLAELKSKLDGGQTSIERLEKEIAQWREKFAAQTTEYDELSTQLMDQMQDNEDLRKQFEEAKQCQAALANEKDVQRREELEREMGPLRESLAKANAEREALQRVCDSLREEVSALKASIESHAAQVEMIVAEKEKLSVERDEVMIHLEEAITKQKETMKELETVQAATQAEVATVNEEIDRLKQEIVQLETSIGEQRAEKELLATENSRLSAQLVQLQKEQQLAGAASDQKAQEDLQRLQQLKDEADGRVVQLEIELEVFKNKLDAAESEQNERLQQWEAEKQGLVKEISEMQLRMEELQASLHQLREEKNSQTNLVQIQTEKESTLQEQLAVLRQKQASEEARIHELQQKVCDYEGEIATLTEREAKQGESFESSLKQVQEELDCARKALAQLTEEKDAIAAEEAKVREELLKAAQTVAELQKRIEEVEQELECSRSELSAIAGKQKEEQQSHEQARKEIEKQLEMANTALAKIKEDNSELLKRQHGDREDQAQCVQALTKCKETLEQRLAEKEAELATITSDLETARAKCVTLAEEQKTEHESYNSARQQLDQEIELLKQMVEQVSADKATVEREHSECHSRQQALQGQLEEREVEMLRYITELDALRAEQIRLVEQQNGVKRELEAKVAALQHELDSLQGNVSQLMNENEALLREQLEGEKSQQERTSADAEELLKLRSCRDESERLVTQLERDLATVRAELERVRTELLEEKRRRDEIEQTDRERSEAVKEETERLRHAITALEDEKQRLQEATDRLRVELTEKERHTAELEAVQQQKESALDEMRKENSDLTIAVQELSAKIVNLEEQVDSNEASQRKTIDTLVQERQEQDAALAALKQALTVAEAKLTDVEKQHDQVRDELRETKAALEESLAARLRLEADIEESSSVRDVLERELRDLKSDLESLDHKLANERYEQERAVSAGLRRELDEKRKELESFMATGRPSLGDGRVVQALRRENEDLLKQLNEVRQLDGLRARQLQERVDELERLEGEIAKLRDEMSSMRHESSFNEKVEEICHLQKQVQDAEKVREETVHQKRSLERAFDQLRFKHQSLAKEVDELRKTTDKERKNRRQSTHDDRRGLLFNSKEVSTMTDPTSADCACSEMNEKIKEMRNKLTLKDCQLNTQKLLSSANPLKNEIAEMRRKLEEQHREKSQIEQELREVLEQLDQERKDRKRHCTQCMRHSRQQNARCDKAVQAYQPTTDSPSTTTAVSVSIVSTGRNTSVAVGAGDATGSAELTALQKRCEEQQEQYERLNEKYQTMKHLCRIRNDKISSLSAGLAEKENESTNVNRTVQNECIQLKQQLKEAENRYAQIYHHAVQMRGKSANKADVGLQTDNDATREEAEMYRVKYERYKALAARLIDEAKAAKMNGQWTAGGGGV</sequence>
<evidence type="ECO:0000256" key="1">
    <source>
        <dbReference type="ARBA" id="ARBA00004245"/>
    </source>
</evidence>
<dbReference type="GO" id="GO:0007018">
    <property type="term" value="P:microtubule-based movement"/>
    <property type="evidence" value="ECO:0007669"/>
    <property type="project" value="InterPro"/>
</dbReference>
<accession>A0A182X919</accession>
<dbReference type="EnsemblMetazoa" id="AQUA006308-RA">
    <property type="protein sequence ID" value="AQUA006308-PA"/>
    <property type="gene ID" value="AQUA006308"/>
</dbReference>
<evidence type="ECO:0000256" key="4">
    <source>
        <dbReference type="ARBA" id="ARBA00023054"/>
    </source>
</evidence>
<feature type="coiled-coil region" evidence="8">
    <location>
        <begin position="2174"/>
        <end position="2201"/>
    </location>
</feature>
<reference evidence="11" key="1">
    <citation type="submission" date="2020-05" db="UniProtKB">
        <authorList>
            <consortium name="EnsemblMetazoa"/>
        </authorList>
    </citation>
    <scope>IDENTIFICATION</scope>
    <source>
        <strain evidence="11">SANGQUA</strain>
    </source>
</reference>
<dbReference type="Proteomes" id="UP000076407">
    <property type="component" value="Unassembled WGS sequence"/>
</dbReference>
<keyword evidence="6" id="KW-0963">Cytoplasm</keyword>
<dbReference type="InterPro" id="IPR027417">
    <property type="entry name" value="P-loop_NTPase"/>
</dbReference>
<evidence type="ECO:0000259" key="10">
    <source>
        <dbReference type="PROSITE" id="PS50067"/>
    </source>
</evidence>
<feature type="coiled-coil region" evidence="8">
    <location>
        <begin position="605"/>
        <end position="769"/>
    </location>
</feature>
<comment type="similarity">
    <text evidence="7">Belongs to the TRAFAC class myosin-kinesin ATPase superfamily. Kinesin family.</text>
</comment>
<comment type="subcellular location">
    <subcellularLocation>
        <location evidence="1">Cytoplasm</location>
        <location evidence="1">Cytoskeleton</location>
    </subcellularLocation>
</comment>
<dbReference type="FunFam" id="3.40.850.10:FF:000093">
    <property type="entry name" value="CENP-meta, isoform C"/>
    <property type="match status" value="1"/>
</dbReference>
<feature type="domain" description="Kinesin motor" evidence="10">
    <location>
        <begin position="4"/>
        <end position="328"/>
    </location>
</feature>
<feature type="coiled-coil region" evidence="8">
    <location>
        <begin position="2015"/>
        <end position="2060"/>
    </location>
</feature>
<evidence type="ECO:0000256" key="2">
    <source>
        <dbReference type="ARBA" id="ARBA00022741"/>
    </source>
</evidence>
<keyword evidence="4 8" id="KW-0175">Coiled coil</keyword>
<dbReference type="STRING" id="34691.A0A182X919"/>
<dbReference type="InterPro" id="IPR036961">
    <property type="entry name" value="Kinesin_motor_dom_sf"/>
</dbReference>
<dbReference type="GO" id="GO:0003777">
    <property type="term" value="F:microtubule motor activity"/>
    <property type="evidence" value="ECO:0007669"/>
    <property type="project" value="InterPro"/>
</dbReference>
<feature type="region of interest" description="Disordered" evidence="9">
    <location>
        <begin position="1942"/>
        <end position="1964"/>
    </location>
</feature>
<dbReference type="GO" id="GO:0005524">
    <property type="term" value="F:ATP binding"/>
    <property type="evidence" value="ECO:0007669"/>
    <property type="project" value="UniProtKB-UniRule"/>
</dbReference>
<dbReference type="InterPro" id="IPR027640">
    <property type="entry name" value="Kinesin-like_fam"/>
</dbReference>
<feature type="coiled-coil region" evidence="8">
    <location>
        <begin position="837"/>
        <end position="1225"/>
    </location>
</feature>
<proteinExistence type="inferred from homology"/>
<keyword evidence="3 7" id="KW-0067">ATP-binding</keyword>
<dbReference type="VEuPathDB" id="VectorBase:AQUA006308"/>
<evidence type="ECO:0000256" key="7">
    <source>
        <dbReference type="PROSITE-ProRule" id="PRU00283"/>
    </source>
</evidence>
<evidence type="ECO:0000313" key="11">
    <source>
        <dbReference type="EnsemblMetazoa" id="AQUA006308-PA"/>
    </source>
</evidence>
<dbReference type="PANTHER" id="PTHR47968">
    <property type="entry name" value="CENTROMERE PROTEIN E"/>
    <property type="match status" value="1"/>
</dbReference>
<feature type="coiled-coil region" evidence="8">
    <location>
        <begin position="2121"/>
        <end position="2148"/>
    </location>
</feature>
<keyword evidence="2 7" id="KW-0547">Nucleotide-binding</keyword>
<dbReference type="Pfam" id="PF00225">
    <property type="entry name" value="Kinesin"/>
    <property type="match status" value="1"/>
</dbReference>
<evidence type="ECO:0000256" key="8">
    <source>
        <dbReference type="SAM" id="Coils"/>
    </source>
</evidence>
<name>A0A182X919_ANOQN</name>
<dbReference type="PROSITE" id="PS50067">
    <property type="entry name" value="KINESIN_MOTOR_2"/>
    <property type="match status" value="1"/>
</dbReference>
<dbReference type="SUPFAM" id="SSF52540">
    <property type="entry name" value="P-loop containing nucleoside triphosphate hydrolases"/>
    <property type="match status" value="1"/>
</dbReference>
<dbReference type="InterPro" id="IPR001752">
    <property type="entry name" value="Kinesin_motor_dom"/>
</dbReference>
<dbReference type="SMART" id="SM00129">
    <property type="entry name" value="KISc"/>
    <property type="match status" value="1"/>
</dbReference>
<keyword evidence="12" id="KW-1185">Reference proteome</keyword>
<feature type="compositionally biased region" description="Polar residues" evidence="9">
    <location>
        <begin position="564"/>
        <end position="573"/>
    </location>
</feature>
<dbReference type="Gene3D" id="1.20.5.1160">
    <property type="entry name" value="Vasodilator-stimulated phosphoprotein"/>
    <property type="match status" value="1"/>
</dbReference>
<dbReference type="GO" id="GO:0005874">
    <property type="term" value="C:microtubule"/>
    <property type="evidence" value="ECO:0007669"/>
    <property type="project" value="TreeGrafter"/>
</dbReference>